<proteinExistence type="predicted"/>
<evidence type="ECO:0000313" key="2">
    <source>
        <dbReference type="Proteomes" id="UP000268436"/>
    </source>
</evidence>
<organism evidence="1 2">
    <name type="scientific">Moraxella catarrhalis</name>
    <name type="common">Branhamella catarrhalis</name>
    <dbReference type="NCBI Taxonomy" id="480"/>
    <lineage>
        <taxon>Bacteria</taxon>
        <taxon>Pseudomonadati</taxon>
        <taxon>Pseudomonadota</taxon>
        <taxon>Gammaproteobacteria</taxon>
        <taxon>Moraxellales</taxon>
        <taxon>Moraxellaceae</taxon>
        <taxon>Moraxella</taxon>
    </lineage>
</organism>
<dbReference type="RefSeq" id="WP_003664986.1">
    <property type="nucleotide sequence ID" value="NZ_CP020400.2"/>
</dbReference>
<accession>A0ABY0BK35</accession>
<evidence type="ECO:0000313" key="1">
    <source>
        <dbReference type="EMBL" id="RUO16439.1"/>
    </source>
</evidence>
<gene>
    <name evidence="1" type="ORF">EJK54_1692</name>
</gene>
<keyword evidence="2" id="KW-1185">Reference proteome</keyword>
<dbReference type="Proteomes" id="UP000268436">
    <property type="component" value="Unassembled WGS sequence"/>
</dbReference>
<reference evidence="1 2" key="1">
    <citation type="submission" date="2018-12" db="EMBL/GenBank/DDBJ databases">
        <title>Persistence of Moraxella catarrhalis in Chronic Obstructive Pulmonary Disease and Regulation of the Hag/MID Adhesin.</title>
        <authorList>
            <person name="Murphy T."/>
            <person name="Zhao X."/>
            <person name="Vyas G."/>
            <person name="Aluvathingal J."/>
            <person name="Nadendla S."/>
            <person name="Tallon L."/>
            <person name="Tettelin H."/>
        </authorList>
    </citation>
    <scope>NUCLEOTIDE SEQUENCE [LARGE SCALE GENOMIC DNA]</scope>
    <source>
        <strain evidence="1 2">173P27B1</strain>
    </source>
</reference>
<name>A0ABY0BK35_MORCA</name>
<sequence length="288" mass="34026">MNFSIFDVFMLVYLKELENNTDLLENLGKVVFHLDEANSDKQAKSIIKDFMLRNPIVSTDCNLEIHQETQIFKYPSMKFIHIRQVYLQDELTEPLKKLIKSKKSNSVYTNPDIFIELSNGKETEFFSVELKSTKKNEIPGSSVQQINPYEWVIFIKQGKPIEITTGFYLNSITEKVQFPDRSPRPQVSFNTLKNWNKKNFISENNSLIFKITQSEWDNKNQLIRNWKITLVEQWLKVVLDKNLTLTSRSPWFNETLIMYTDKLLAHYEQLSKIDKEKLRDKLKSLLKD</sequence>
<dbReference type="EMBL" id="RYER01000017">
    <property type="protein sequence ID" value="RUO16439.1"/>
    <property type="molecule type" value="Genomic_DNA"/>
</dbReference>
<comment type="caution">
    <text evidence="1">The sequence shown here is derived from an EMBL/GenBank/DDBJ whole genome shotgun (WGS) entry which is preliminary data.</text>
</comment>
<protein>
    <submittedName>
        <fullName evidence="1">Uncharacterized protein</fullName>
    </submittedName>
</protein>